<evidence type="ECO:0008006" key="4">
    <source>
        <dbReference type="Google" id="ProtNLM"/>
    </source>
</evidence>
<feature type="compositionally biased region" description="Polar residues" evidence="1">
    <location>
        <begin position="300"/>
        <end position="309"/>
    </location>
</feature>
<evidence type="ECO:0000313" key="2">
    <source>
        <dbReference type="EMBL" id="KAG6445074.1"/>
    </source>
</evidence>
<feature type="region of interest" description="Disordered" evidence="1">
    <location>
        <begin position="270"/>
        <end position="317"/>
    </location>
</feature>
<feature type="compositionally biased region" description="Polar residues" evidence="1">
    <location>
        <begin position="165"/>
        <end position="174"/>
    </location>
</feature>
<reference evidence="2" key="1">
    <citation type="journal article" date="2016" name="Insect Biochem. Mol. Biol.">
        <title>Multifaceted biological insights from a draft genome sequence of the tobacco hornworm moth, Manduca sexta.</title>
        <authorList>
            <person name="Kanost M.R."/>
            <person name="Arrese E.L."/>
            <person name="Cao X."/>
            <person name="Chen Y.R."/>
            <person name="Chellapilla S."/>
            <person name="Goldsmith M.R."/>
            <person name="Grosse-Wilde E."/>
            <person name="Heckel D.G."/>
            <person name="Herndon N."/>
            <person name="Jiang H."/>
            <person name="Papanicolaou A."/>
            <person name="Qu J."/>
            <person name="Soulages J.L."/>
            <person name="Vogel H."/>
            <person name="Walters J."/>
            <person name="Waterhouse R.M."/>
            <person name="Ahn S.J."/>
            <person name="Almeida F.C."/>
            <person name="An C."/>
            <person name="Aqrawi P."/>
            <person name="Bretschneider A."/>
            <person name="Bryant W.B."/>
            <person name="Bucks S."/>
            <person name="Chao H."/>
            <person name="Chevignon G."/>
            <person name="Christen J.M."/>
            <person name="Clarke D.F."/>
            <person name="Dittmer N.T."/>
            <person name="Ferguson L.C.F."/>
            <person name="Garavelou S."/>
            <person name="Gordon K.H.J."/>
            <person name="Gunaratna R.T."/>
            <person name="Han Y."/>
            <person name="Hauser F."/>
            <person name="He Y."/>
            <person name="Heidel-Fischer H."/>
            <person name="Hirsh A."/>
            <person name="Hu Y."/>
            <person name="Jiang H."/>
            <person name="Kalra D."/>
            <person name="Klinner C."/>
            <person name="Konig C."/>
            <person name="Kovar C."/>
            <person name="Kroll A.R."/>
            <person name="Kuwar S.S."/>
            <person name="Lee S.L."/>
            <person name="Lehman R."/>
            <person name="Li K."/>
            <person name="Li Z."/>
            <person name="Liang H."/>
            <person name="Lovelace S."/>
            <person name="Lu Z."/>
            <person name="Mansfield J.H."/>
            <person name="McCulloch K.J."/>
            <person name="Mathew T."/>
            <person name="Morton B."/>
            <person name="Muzny D.M."/>
            <person name="Neunemann D."/>
            <person name="Ongeri F."/>
            <person name="Pauchet Y."/>
            <person name="Pu L.L."/>
            <person name="Pyrousis I."/>
            <person name="Rao X.J."/>
            <person name="Redding A."/>
            <person name="Roesel C."/>
            <person name="Sanchez-Gracia A."/>
            <person name="Schaack S."/>
            <person name="Shukla A."/>
            <person name="Tetreau G."/>
            <person name="Wang Y."/>
            <person name="Xiong G.H."/>
            <person name="Traut W."/>
            <person name="Walsh T.K."/>
            <person name="Worley K.C."/>
            <person name="Wu D."/>
            <person name="Wu W."/>
            <person name="Wu Y.Q."/>
            <person name="Zhang X."/>
            <person name="Zou Z."/>
            <person name="Zucker H."/>
            <person name="Briscoe A.D."/>
            <person name="Burmester T."/>
            <person name="Clem R.J."/>
            <person name="Feyereisen R."/>
            <person name="Grimmelikhuijzen C.J.P."/>
            <person name="Hamodrakas S.J."/>
            <person name="Hansson B.S."/>
            <person name="Huguet E."/>
            <person name="Jermiin L.S."/>
            <person name="Lan Q."/>
            <person name="Lehman H.K."/>
            <person name="Lorenzen M."/>
            <person name="Merzendorfer H."/>
            <person name="Michalopoulos I."/>
            <person name="Morton D.B."/>
            <person name="Muthukrishnan S."/>
            <person name="Oakeshott J.G."/>
            <person name="Palmer W."/>
            <person name="Park Y."/>
            <person name="Passarelli A.L."/>
            <person name="Rozas J."/>
            <person name="Schwartz L.M."/>
            <person name="Smith W."/>
            <person name="Southgate A."/>
            <person name="Vilcinskas A."/>
            <person name="Vogt R."/>
            <person name="Wang P."/>
            <person name="Werren J."/>
            <person name="Yu X.Q."/>
            <person name="Zhou J.J."/>
            <person name="Brown S.J."/>
            <person name="Scherer S.E."/>
            <person name="Richards S."/>
            <person name="Blissard G.W."/>
        </authorList>
    </citation>
    <scope>NUCLEOTIDE SEQUENCE</scope>
</reference>
<organism evidence="2 3">
    <name type="scientific">Manduca sexta</name>
    <name type="common">Tobacco hawkmoth</name>
    <name type="synonym">Tobacco hornworm</name>
    <dbReference type="NCBI Taxonomy" id="7130"/>
    <lineage>
        <taxon>Eukaryota</taxon>
        <taxon>Metazoa</taxon>
        <taxon>Ecdysozoa</taxon>
        <taxon>Arthropoda</taxon>
        <taxon>Hexapoda</taxon>
        <taxon>Insecta</taxon>
        <taxon>Pterygota</taxon>
        <taxon>Neoptera</taxon>
        <taxon>Endopterygota</taxon>
        <taxon>Lepidoptera</taxon>
        <taxon>Glossata</taxon>
        <taxon>Ditrysia</taxon>
        <taxon>Bombycoidea</taxon>
        <taxon>Sphingidae</taxon>
        <taxon>Sphinginae</taxon>
        <taxon>Sphingini</taxon>
        <taxon>Manduca</taxon>
    </lineage>
</organism>
<name>A0A921YUI1_MANSE</name>
<protein>
    <recommendedName>
        <fullName evidence="4">BEN domain-containing protein</fullName>
    </recommendedName>
</protein>
<evidence type="ECO:0000256" key="1">
    <source>
        <dbReference type="SAM" id="MobiDB-lite"/>
    </source>
</evidence>
<dbReference type="Proteomes" id="UP000791440">
    <property type="component" value="Unassembled WGS sequence"/>
</dbReference>
<dbReference type="AlphaFoldDB" id="A0A921YUI1"/>
<sequence>MARRIWLLVEWVDERNVFPAYGVVNVDTTTYSETDLNLGKEIFIHAKHENPRRAQILRISDSKRYLQEHKEVLERQDQKVKNVLQLCMRTIKEMKSESMYIDSTASKKQQAISNQNSVPHLIVKGEDSTSDSEPETNSRQDRSRTHHSKSSKKYHHFNKAENMRYTHSTFSPAANQKRRSIISSTPIPGNSVQSNTTLCFDQGTQTDNTLLQPPLEKIEEMELMLKNVYHRFQNLITQVNNNASCIQISDSEYNDVDISYNEPLVNDSWVDQNNRPHIENDRHTEQNVTNGEPERVSEEPTPNSTNGLNVKNDLDKNSVNTLRVRRMSAQTTNNVEQNGSNDSDMVRNLIISDI</sequence>
<comment type="caution">
    <text evidence="2">The sequence shown here is derived from an EMBL/GenBank/DDBJ whole genome shotgun (WGS) entry which is preliminary data.</text>
</comment>
<dbReference type="EMBL" id="JH668316">
    <property type="protein sequence ID" value="KAG6445074.1"/>
    <property type="molecule type" value="Genomic_DNA"/>
</dbReference>
<feature type="compositionally biased region" description="Basic and acidic residues" evidence="1">
    <location>
        <begin position="274"/>
        <end position="285"/>
    </location>
</feature>
<keyword evidence="3" id="KW-1185">Reference proteome</keyword>
<gene>
    <name evidence="2" type="ORF">O3G_MSEX003715</name>
</gene>
<reference evidence="2" key="2">
    <citation type="submission" date="2020-12" db="EMBL/GenBank/DDBJ databases">
        <authorList>
            <person name="Kanost M."/>
        </authorList>
    </citation>
    <scope>NUCLEOTIDE SEQUENCE</scope>
</reference>
<feature type="region of interest" description="Disordered" evidence="1">
    <location>
        <begin position="124"/>
        <end position="177"/>
    </location>
</feature>
<proteinExistence type="predicted"/>
<accession>A0A921YUI1</accession>
<feature type="compositionally biased region" description="Basic residues" evidence="1">
    <location>
        <begin position="144"/>
        <end position="157"/>
    </location>
</feature>
<evidence type="ECO:0000313" key="3">
    <source>
        <dbReference type="Proteomes" id="UP000791440"/>
    </source>
</evidence>